<organism evidence="8 9">
    <name type="scientific">Anisodus acutangulus</name>
    <dbReference type="NCBI Taxonomy" id="402998"/>
    <lineage>
        <taxon>Eukaryota</taxon>
        <taxon>Viridiplantae</taxon>
        <taxon>Streptophyta</taxon>
        <taxon>Embryophyta</taxon>
        <taxon>Tracheophyta</taxon>
        <taxon>Spermatophyta</taxon>
        <taxon>Magnoliopsida</taxon>
        <taxon>eudicotyledons</taxon>
        <taxon>Gunneridae</taxon>
        <taxon>Pentapetalae</taxon>
        <taxon>asterids</taxon>
        <taxon>lamiids</taxon>
        <taxon>Solanales</taxon>
        <taxon>Solanaceae</taxon>
        <taxon>Solanoideae</taxon>
        <taxon>Hyoscyameae</taxon>
        <taxon>Anisodus</taxon>
    </lineage>
</organism>
<keyword evidence="9" id="KW-1185">Reference proteome</keyword>
<proteinExistence type="inferred from homology"/>
<evidence type="ECO:0000256" key="2">
    <source>
        <dbReference type="ARBA" id="ARBA00010801"/>
    </source>
</evidence>
<dbReference type="Proteomes" id="UP001152561">
    <property type="component" value="Unassembled WGS sequence"/>
</dbReference>
<dbReference type="InterPro" id="IPR022783">
    <property type="entry name" value="GCFC_dom"/>
</dbReference>
<dbReference type="SUPFAM" id="SSF51735">
    <property type="entry name" value="NAD(P)-binding Rossmann-fold domains"/>
    <property type="match status" value="1"/>
</dbReference>
<evidence type="ECO:0000259" key="6">
    <source>
        <dbReference type="Pfam" id="PF05368"/>
    </source>
</evidence>
<feature type="compositionally biased region" description="Pro residues" evidence="5">
    <location>
        <begin position="145"/>
        <end position="155"/>
    </location>
</feature>
<feature type="compositionally biased region" description="Basic and acidic residues" evidence="5">
    <location>
        <begin position="227"/>
        <end position="237"/>
    </location>
</feature>
<evidence type="ECO:0000259" key="7">
    <source>
        <dbReference type="Pfam" id="PF07842"/>
    </source>
</evidence>
<keyword evidence="4" id="KW-0175">Coiled coil</keyword>
<dbReference type="Pfam" id="PF07842">
    <property type="entry name" value="GCFC"/>
    <property type="match status" value="1"/>
</dbReference>
<comment type="caution">
    <text evidence="8">The sequence shown here is derived from an EMBL/GenBank/DDBJ whole genome shotgun (WGS) entry which is preliminary data.</text>
</comment>
<feature type="coiled-coil region" evidence="4">
    <location>
        <begin position="455"/>
        <end position="498"/>
    </location>
</feature>
<comment type="subcellular location">
    <subcellularLocation>
        <location evidence="1">Nucleus</location>
    </subcellularLocation>
</comment>
<dbReference type="InterPro" id="IPR028211">
    <property type="entry name" value="Ntr2"/>
</dbReference>
<evidence type="ECO:0000256" key="3">
    <source>
        <dbReference type="ARBA" id="ARBA00023242"/>
    </source>
</evidence>
<feature type="domain" description="NmrA-like" evidence="6">
    <location>
        <begin position="880"/>
        <end position="1119"/>
    </location>
</feature>
<feature type="compositionally biased region" description="Low complexity" evidence="5">
    <location>
        <begin position="81"/>
        <end position="101"/>
    </location>
</feature>
<feature type="domain" description="GCF C-terminal" evidence="7">
    <location>
        <begin position="622"/>
        <end position="826"/>
    </location>
</feature>
<evidence type="ECO:0000313" key="8">
    <source>
        <dbReference type="EMBL" id="KAJ8570114.1"/>
    </source>
</evidence>
<dbReference type="Gene3D" id="3.90.25.10">
    <property type="entry name" value="UDP-galactose 4-epimerase, domain 1"/>
    <property type="match status" value="1"/>
</dbReference>
<dbReference type="EMBL" id="JAJAGQ010000002">
    <property type="protein sequence ID" value="KAJ8570114.1"/>
    <property type="molecule type" value="Genomic_DNA"/>
</dbReference>
<evidence type="ECO:0000256" key="4">
    <source>
        <dbReference type="SAM" id="Coils"/>
    </source>
</evidence>
<dbReference type="InterPro" id="IPR008030">
    <property type="entry name" value="NmrA-like"/>
</dbReference>
<protein>
    <recommendedName>
        <fullName evidence="10">GCF C-terminal domain-containing protein</fullName>
    </recommendedName>
</protein>
<comment type="similarity">
    <text evidence="2">Belongs to the GCF family.</text>
</comment>
<dbReference type="PANTHER" id="PTHR12214:SF0">
    <property type="entry name" value="LD29489P"/>
    <property type="match status" value="1"/>
</dbReference>
<evidence type="ECO:0000256" key="1">
    <source>
        <dbReference type="ARBA" id="ARBA00004123"/>
    </source>
</evidence>
<dbReference type="Pfam" id="PF05368">
    <property type="entry name" value="NmrA"/>
    <property type="match status" value="1"/>
</dbReference>
<dbReference type="GO" id="GO:0071008">
    <property type="term" value="C:U2-type post-mRNA release spliceosomal complex"/>
    <property type="evidence" value="ECO:0007669"/>
    <property type="project" value="InterPro"/>
</dbReference>
<feature type="region of interest" description="Disordered" evidence="5">
    <location>
        <begin position="1"/>
        <end position="157"/>
    </location>
</feature>
<dbReference type="OrthoDB" id="429427at2759"/>
<sequence length="1143" mass="126401">MSGNKSRNFRRRDSGDGDEDETAATKTTTNGTASAKPTTPASAKPTTPASAAKPKKKSLLSFADDDEEDSGDTPFIRPSKSASSRITKPSPSSSSSSSHKLTSGKDRITPKPSSFTPQAGTYTKEALLELQKNTRTLVTSRSGPGPRPEPKPGPVEPVIVFKGLVKPVSSDDEDEDEEIGTANRLGSMALEKDLIPDKMTIDAIRAKRERLRQARPAGQDFIALDEGGNHGEAKGLSDEEPEFLQRIGFYGEKIDSGRRGVFEDFVEEKATLKKDGGFGGFRSDDDNEDEEDKMWEEEQVRKGLGKRLDDKGVMSSSVAVSSGGVVKSVQKANFGNSGGASVYSSVQSIDVSDGHTIGGGVFVGGLPSLDALSISKKAEVAKKALYESMGRLKESHGRTVASLNKTEENLSASLSKVTTLENSLSAAGEKYMFMQKLRDFVSVICALLQDKGPYIEELEDQMQKLHEERAASILERRAADNDDEMKELEAAVNAARQVLSRGGSNAATIEAATTAAQAATAAMRKGGDLPVELDEFGRDKNLQKRMDTTRRAEDRKRRRAKNDVKRMSAIKCDSSYQKIEGESSTDESDSESTACQSNRDQLLQVSEQIFGDAHEEYSQLSVVVEKLDRWKKDYASSYRDAYMSLSIPVIFSPYVRLELLKWDPLHKSTDFMDMNWHNSLFNYGLPPEGESDICSDDTDANLIRQLVEKLAIPILHNQLANCWDMLSTSETECAVSAMRLVLRYGPFSGSALSNLVAVLRDRLADAVANLKVPTWDTTCNKSARCKDAVATYRFGMSIRLIRNICLFHEIFAMPVLEELVLDQLLSGKILPHLRSIQSNIHDAVTRTERVVTSLHGVWAGPKVTGDCSPKSRPLVDYLLTLARGAINDQEFMEEILRKHDIDTVISAVGGENILDQLVLVQAMKAVETIKRFLPSEFGHEVDRSDPVELGLNMYKEKRKVRRLIEEMRIPYTYICCNSVASWPHYDNKHPSEVLPLLTISKFMVMALAAYFVAGAVIGKFTIKAAEDYRTVDKCVHCRPKCNFLNMKELASLWETKIGRTLPRVTITEDVLLAVAAEKIIPRSVVAALTHEIFIRGCQIEFSIDGIKDFEVCDLYPNEPFCTMDDCFNDFLLRMNGMLKMSTN</sequence>
<feature type="compositionally biased region" description="Basic and acidic residues" evidence="5">
    <location>
        <begin position="535"/>
        <end position="566"/>
    </location>
</feature>
<reference evidence="9" key="1">
    <citation type="journal article" date="2023" name="Proc. Natl. Acad. Sci. U.S.A.">
        <title>Genomic and structural basis for evolution of tropane alkaloid biosynthesis.</title>
        <authorList>
            <person name="Wanga Y.-J."/>
            <person name="Taina T."/>
            <person name="Yua J.-Y."/>
            <person name="Lia J."/>
            <person name="Xua B."/>
            <person name="Chenc J."/>
            <person name="D'Auriad J.C."/>
            <person name="Huanga J.-P."/>
            <person name="Huanga S.-X."/>
        </authorList>
    </citation>
    <scope>NUCLEOTIDE SEQUENCE [LARGE SCALE GENOMIC DNA]</scope>
    <source>
        <strain evidence="9">cv. KIB-2019</strain>
    </source>
</reference>
<dbReference type="Pfam" id="PF15458">
    <property type="entry name" value="NTR2"/>
    <property type="match status" value="1"/>
</dbReference>
<gene>
    <name evidence="8" type="ORF">K7X08_006691</name>
</gene>
<dbReference type="InterPro" id="IPR036291">
    <property type="entry name" value="NAD(P)-bd_dom_sf"/>
</dbReference>
<feature type="region of interest" description="Disordered" evidence="5">
    <location>
        <begin position="532"/>
        <end position="598"/>
    </location>
</feature>
<feature type="region of interest" description="Disordered" evidence="5">
    <location>
        <begin position="217"/>
        <end position="238"/>
    </location>
</feature>
<accession>A0A9Q1MVU3</accession>
<evidence type="ECO:0000313" key="9">
    <source>
        <dbReference type="Proteomes" id="UP001152561"/>
    </source>
</evidence>
<feature type="compositionally biased region" description="Polar residues" evidence="5">
    <location>
        <begin position="111"/>
        <end position="121"/>
    </location>
</feature>
<dbReference type="GO" id="GO:0000390">
    <property type="term" value="P:spliceosomal complex disassembly"/>
    <property type="evidence" value="ECO:0007669"/>
    <property type="project" value="InterPro"/>
</dbReference>
<feature type="compositionally biased region" description="Low complexity" evidence="5">
    <location>
        <begin position="24"/>
        <end position="52"/>
    </location>
</feature>
<evidence type="ECO:0008006" key="10">
    <source>
        <dbReference type="Google" id="ProtNLM"/>
    </source>
</evidence>
<evidence type="ECO:0000256" key="5">
    <source>
        <dbReference type="SAM" id="MobiDB-lite"/>
    </source>
</evidence>
<dbReference type="PANTHER" id="PTHR12214">
    <property type="entry name" value="GC-RICH SEQUENCE DNA-BINDING FACTOR"/>
    <property type="match status" value="1"/>
</dbReference>
<dbReference type="GO" id="GO:0003677">
    <property type="term" value="F:DNA binding"/>
    <property type="evidence" value="ECO:0007669"/>
    <property type="project" value="InterPro"/>
</dbReference>
<dbReference type="AlphaFoldDB" id="A0A9Q1MVU3"/>
<keyword evidence="3" id="KW-0539">Nucleus</keyword>
<dbReference type="InterPro" id="IPR012890">
    <property type="entry name" value="GCFC2-like"/>
</dbReference>
<name>A0A9Q1MVU3_9SOLA</name>
<dbReference type="Gene3D" id="3.40.50.720">
    <property type="entry name" value="NAD(P)-binding Rossmann-like Domain"/>
    <property type="match status" value="1"/>
</dbReference>